<sequence length="157" mass="17986">MESRLKTIIDNLKECFDGKPWYGDSVMKKLNSIDWQHVNHRPSGVRSIATLLRHIINWRIFVLKKLQGDATYDLVIDGPNDWSDVHIKNQGEWEQLKQELIQTQDDLLAVLGRSTDPILETEVPGKQYDFGPVLNSIAQHDIYHLGQIALIDSAVRS</sequence>
<evidence type="ECO:0000259" key="1">
    <source>
        <dbReference type="Pfam" id="PF12867"/>
    </source>
</evidence>
<proteinExistence type="predicted"/>
<protein>
    <submittedName>
        <fullName evidence="2">DinB family protein</fullName>
    </submittedName>
</protein>
<name>A0A967E4J6_9FLAO</name>
<evidence type="ECO:0000313" key="3">
    <source>
        <dbReference type="Proteomes" id="UP000707206"/>
    </source>
</evidence>
<dbReference type="Pfam" id="PF12867">
    <property type="entry name" value="DinB_2"/>
    <property type="match status" value="1"/>
</dbReference>
<reference evidence="2" key="2">
    <citation type="submission" date="2020-03" db="EMBL/GenBank/DDBJ databases">
        <title>Flavobacteriaceae bacterium strain TP-CH-4, a member of the family Flavobacteriaceae isolated from a deep-sea seamount.</title>
        <authorList>
            <person name="Zhang D.-C."/>
        </authorList>
    </citation>
    <scope>NUCLEOTIDE SEQUENCE</scope>
    <source>
        <strain evidence="2">TP-CH-4</strain>
    </source>
</reference>
<dbReference type="EMBL" id="VIKU02000001">
    <property type="protein sequence ID" value="NHF58457.1"/>
    <property type="molecule type" value="Genomic_DNA"/>
</dbReference>
<organism evidence="2 3">
    <name type="scientific">Pelagihabitans pacificus</name>
    <dbReference type="NCBI Taxonomy" id="2696054"/>
    <lineage>
        <taxon>Bacteria</taxon>
        <taxon>Pseudomonadati</taxon>
        <taxon>Bacteroidota</taxon>
        <taxon>Flavobacteriia</taxon>
        <taxon>Flavobacteriales</taxon>
        <taxon>Flavobacteriaceae</taxon>
        <taxon>Pelagihabitans</taxon>
    </lineage>
</organism>
<dbReference type="SUPFAM" id="SSF109854">
    <property type="entry name" value="DinB/YfiT-like putative metalloenzymes"/>
    <property type="match status" value="1"/>
</dbReference>
<accession>A0A967E4J6</accession>
<dbReference type="InterPro" id="IPR024775">
    <property type="entry name" value="DinB-like"/>
</dbReference>
<keyword evidence="3" id="KW-1185">Reference proteome</keyword>
<dbReference type="RefSeq" id="WP_152572950.1">
    <property type="nucleotide sequence ID" value="NZ_VIKU02000001.1"/>
</dbReference>
<dbReference type="Proteomes" id="UP000707206">
    <property type="component" value="Unassembled WGS sequence"/>
</dbReference>
<evidence type="ECO:0000313" key="2">
    <source>
        <dbReference type="EMBL" id="NHF58457.1"/>
    </source>
</evidence>
<dbReference type="Gene3D" id="1.20.120.450">
    <property type="entry name" value="dinb family like domain"/>
    <property type="match status" value="1"/>
</dbReference>
<reference evidence="2" key="1">
    <citation type="submission" date="2019-07" db="EMBL/GenBank/DDBJ databases">
        <authorList>
            <person name="De-Chao Zhang Q."/>
        </authorList>
    </citation>
    <scope>NUCLEOTIDE SEQUENCE</scope>
    <source>
        <strain evidence="2">TP-CH-4</strain>
    </source>
</reference>
<comment type="caution">
    <text evidence="2">The sequence shown here is derived from an EMBL/GenBank/DDBJ whole genome shotgun (WGS) entry which is preliminary data.</text>
</comment>
<dbReference type="AlphaFoldDB" id="A0A967E4J6"/>
<gene>
    <name evidence="2" type="ORF">FK220_003850</name>
</gene>
<dbReference type="InterPro" id="IPR034660">
    <property type="entry name" value="DinB/YfiT-like"/>
</dbReference>
<feature type="domain" description="DinB-like" evidence="1">
    <location>
        <begin position="38"/>
        <end position="148"/>
    </location>
</feature>